<keyword evidence="1" id="KW-0812">Transmembrane</keyword>
<evidence type="ECO:0000256" key="1">
    <source>
        <dbReference type="SAM" id="Phobius"/>
    </source>
</evidence>
<feature type="transmembrane region" description="Helical" evidence="1">
    <location>
        <begin position="33"/>
        <end position="55"/>
    </location>
</feature>
<gene>
    <name evidence="2" type="ORF">Thiowin_02769</name>
</gene>
<evidence type="ECO:0000313" key="3">
    <source>
        <dbReference type="Proteomes" id="UP001432180"/>
    </source>
</evidence>
<keyword evidence="1" id="KW-0472">Membrane</keyword>
<keyword evidence="1" id="KW-1133">Transmembrane helix</keyword>
<dbReference type="Proteomes" id="UP001432180">
    <property type="component" value="Chromosome"/>
</dbReference>
<sequence>MKKRLSLLGSVLGWSGVAVCCLSALAKLLGAYYLFGMESLSIFTGGIGLVVFGIMTKVEALGQD</sequence>
<organism evidence="2 3">
    <name type="scientific">Thiorhodovibrio winogradskyi</name>
    <dbReference type="NCBI Taxonomy" id="77007"/>
    <lineage>
        <taxon>Bacteria</taxon>
        <taxon>Pseudomonadati</taxon>
        <taxon>Pseudomonadota</taxon>
        <taxon>Gammaproteobacteria</taxon>
        <taxon>Chromatiales</taxon>
        <taxon>Chromatiaceae</taxon>
        <taxon>Thiorhodovibrio</taxon>
    </lineage>
</organism>
<protein>
    <submittedName>
        <fullName evidence="2">Uncharacterized protein</fullName>
    </submittedName>
</protein>
<name>A0ABZ0SB00_9GAMM</name>
<evidence type="ECO:0000313" key="2">
    <source>
        <dbReference type="EMBL" id="WPL17730.1"/>
    </source>
</evidence>
<proteinExistence type="predicted"/>
<accession>A0ABZ0SB00</accession>
<dbReference type="EMBL" id="CP121472">
    <property type="protein sequence ID" value="WPL17730.1"/>
    <property type="molecule type" value="Genomic_DNA"/>
</dbReference>
<reference evidence="2 3" key="1">
    <citation type="journal article" date="2023" name="Microorganisms">
        <title>Thiorhodovibrio frisius and Trv. litoralis spp. nov., Two Novel Members from a Clade of Fastidious Purple Sulfur Bacteria That Exhibit Unique Red-Shifted Light-Harvesting Capabilities.</title>
        <authorList>
            <person name="Methner A."/>
            <person name="Kuzyk S.B."/>
            <person name="Petersen J."/>
            <person name="Bauer S."/>
            <person name="Brinkmann H."/>
            <person name="Sichau K."/>
            <person name="Wanner G."/>
            <person name="Wolf J."/>
            <person name="Neumann-Schaal M."/>
            <person name="Henke P."/>
            <person name="Tank M."/>
            <person name="Sproer C."/>
            <person name="Bunk B."/>
            <person name="Overmann J."/>
        </authorList>
    </citation>
    <scope>NUCLEOTIDE SEQUENCE [LARGE SCALE GENOMIC DNA]</scope>
    <source>
        <strain evidence="2 3">DSM 6702</strain>
    </source>
</reference>
<keyword evidence="3" id="KW-1185">Reference proteome</keyword>